<dbReference type="RefSeq" id="WP_117702419.1">
    <property type="nucleotide sequence ID" value="NZ_QSTW01000017.1"/>
</dbReference>
<reference evidence="4 5" key="1">
    <citation type="submission" date="2018-08" db="EMBL/GenBank/DDBJ databases">
        <title>A genome reference for cultivated species of the human gut microbiota.</title>
        <authorList>
            <person name="Zou Y."/>
            <person name="Xue W."/>
            <person name="Luo G."/>
        </authorList>
    </citation>
    <scope>NUCLEOTIDE SEQUENCE [LARGE SCALE GENOMIC DNA]</scope>
    <source>
        <strain evidence="4 5">OM06-2</strain>
    </source>
</reference>
<feature type="transmembrane region" description="Helical" evidence="2">
    <location>
        <begin position="160"/>
        <end position="179"/>
    </location>
</feature>
<feature type="domain" description="YobI-like P-loop NTPase" evidence="3">
    <location>
        <begin position="25"/>
        <end position="420"/>
    </location>
</feature>
<dbReference type="InterPro" id="IPR027417">
    <property type="entry name" value="P-loop_NTPase"/>
</dbReference>
<protein>
    <recommendedName>
        <fullName evidence="3">YobI-like P-loop NTPase domain-containing protein</fullName>
    </recommendedName>
</protein>
<sequence length="1195" mass="141220">MLEPLLPKDLTEKDAAFKTVEELHEVIDKALDEGEIKNIALTGPFGSGKSSVLQTLRKRYKEFEYLPISLATLRSEEEESDGEEEVQEGIQENSGQPKGNESKSSNGYSCHKSEKQVEKLNRRIEYSILQQLIYRERTSTVQNSRFRRIVHIEENRLRTYAWFVIGLILAIIVVFFPNFGDVRSLLISYGLGRFLPFLKLSGFAFILYIIYLSVKSFVKSYCNSKLNKLNLKDMYIEIEEENSIFNKHLDEILYFFQVTKYNVVIIEDLDRFGTSDIFLKLRELNQLINESKIVGRNVVFVYAVKDDMFINEERTKFFDYITTVIPVINPSNSKSKLKEALEKVGVENGVIKDGDLADMAFFIQDMRILTNIVNEFSQYKEKLTEKGQKLNLTKLLAMIVYKNYHPKDFAMLHRREGKVYSCIKAKPLFAKFALNEIELKEKELEKEYQEYLRVRHLNEEDLRFLFLCRIKNSSIYKLIDLFVDGSYYTIEQISKDEELFNKLISEKKISYQHRDYWGSISKHSEEINWNNIDNASNYTPRLKVLRKSEEEFEKKRARLHRAKLNVQRYKLNTLISHYKQGNSETYKKIELSEMMDVFIRRGFIDEEYYDYISFFYEGMVSLSDRELLLSIKRDIKKEYSYHIDKVENFVKELLPYMFETKAILNNDLLDYVALFQGEYFNQMMYILEIDNAPLDFLAQYYLYGKEQKLVYEHYIKWNEKQAWINIELWKDDIEKNILIEGWLKYSKSLCEEARTWLNNHYEFLTDRFENIGKERCLDLVKNSEFKVLNDKNLELLKRSIDNLAYEINSYNLCFIVNYLCNDLHVKEGNLNLSRIRDTKYSIFIEHIENNIDKAIMYFSKDCKDETKDSILFILNSEKIKINDKTSYLIEQEEQLDDDCNIDTDELKTLAYSLFLINPTWTNVVSYYNNENKEEDILIKYIEHFSDKLRSQKIEEDNNIYSSLGTYLLGTTKLTIGTYSSIIRSFRTEFKGYNGLRKLDRDRLLLLLSHNMLPFNEENTNVLKETGMYADYLIKYHKQLLENLLVSYISNSDVVYKLLSSNVFTYEEKKRIITITPKDLLVRSDRVADIVLNVILNTDLKDIDEETIIKIVGSASDESSKVYIILLLINEYNYDNSKIIELLRLLGDKYADIADKSKRPALEKTRWNIKLAEALRYKGFVFSVKWYKNSSKENSD</sequence>
<evidence type="ECO:0000313" key="4">
    <source>
        <dbReference type="EMBL" id="RGM88752.1"/>
    </source>
</evidence>
<keyword evidence="2" id="KW-0812">Transmembrane</keyword>
<evidence type="ECO:0000256" key="1">
    <source>
        <dbReference type="SAM" id="MobiDB-lite"/>
    </source>
</evidence>
<dbReference type="AlphaFoldDB" id="A0A3E4Z628"/>
<evidence type="ECO:0000256" key="2">
    <source>
        <dbReference type="SAM" id="Phobius"/>
    </source>
</evidence>
<keyword evidence="2" id="KW-0472">Membrane</keyword>
<accession>A0A3E4Z628</accession>
<gene>
    <name evidence="4" type="ORF">DXB87_12440</name>
</gene>
<feature type="region of interest" description="Disordered" evidence="1">
    <location>
        <begin position="74"/>
        <end position="110"/>
    </location>
</feature>
<dbReference type="InterPro" id="IPR048428">
    <property type="entry name" value="YobI-NTPase"/>
</dbReference>
<feature type="compositionally biased region" description="Acidic residues" evidence="1">
    <location>
        <begin position="76"/>
        <end position="87"/>
    </location>
</feature>
<evidence type="ECO:0000313" key="5">
    <source>
        <dbReference type="Proteomes" id="UP000260814"/>
    </source>
</evidence>
<feature type="compositionally biased region" description="Polar residues" evidence="1">
    <location>
        <begin position="90"/>
        <end position="108"/>
    </location>
</feature>
<name>A0A3E4Z628_9BACT</name>
<proteinExistence type="predicted"/>
<comment type="caution">
    <text evidence="4">The sequence shown here is derived from an EMBL/GenBank/DDBJ whole genome shotgun (WGS) entry which is preliminary data.</text>
</comment>
<evidence type="ECO:0000259" key="3">
    <source>
        <dbReference type="Pfam" id="PF20693"/>
    </source>
</evidence>
<dbReference type="Proteomes" id="UP000260814">
    <property type="component" value="Unassembled WGS sequence"/>
</dbReference>
<feature type="transmembrane region" description="Helical" evidence="2">
    <location>
        <begin position="191"/>
        <end position="214"/>
    </location>
</feature>
<organism evidence="4 5">
    <name type="scientific">Phocaeicola plebeius</name>
    <dbReference type="NCBI Taxonomy" id="310297"/>
    <lineage>
        <taxon>Bacteria</taxon>
        <taxon>Pseudomonadati</taxon>
        <taxon>Bacteroidota</taxon>
        <taxon>Bacteroidia</taxon>
        <taxon>Bacteroidales</taxon>
        <taxon>Bacteroidaceae</taxon>
        <taxon>Phocaeicola</taxon>
    </lineage>
</organism>
<keyword evidence="2" id="KW-1133">Transmembrane helix</keyword>
<dbReference type="Pfam" id="PF20693">
    <property type="entry name" value="YobI-ATPase"/>
    <property type="match status" value="1"/>
</dbReference>
<dbReference type="EMBL" id="QSTW01000017">
    <property type="protein sequence ID" value="RGM88752.1"/>
    <property type="molecule type" value="Genomic_DNA"/>
</dbReference>
<dbReference type="SUPFAM" id="SSF52540">
    <property type="entry name" value="P-loop containing nucleoside triphosphate hydrolases"/>
    <property type="match status" value="1"/>
</dbReference>